<dbReference type="CDD" id="cd00198">
    <property type="entry name" value="vWFA"/>
    <property type="match status" value="1"/>
</dbReference>
<name>A0A9D1A4A1_9FIRM</name>
<reference evidence="2" key="1">
    <citation type="submission" date="2020-10" db="EMBL/GenBank/DDBJ databases">
        <authorList>
            <person name="Gilroy R."/>
        </authorList>
    </citation>
    <scope>NUCLEOTIDE SEQUENCE</scope>
    <source>
        <strain evidence="2">CHK180-2868</strain>
    </source>
</reference>
<accession>A0A9D1A4A1</accession>
<dbReference type="Gene3D" id="3.40.50.410">
    <property type="entry name" value="von Willebrand factor, type A domain"/>
    <property type="match status" value="1"/>
</dbReference>
<dbReference type="InterPro" id="IPR002035">
    <property type="entry name" value="VWF_A"/>
</dbReference>
<dbReference type="InterPro" id="IPR051266">
    <property type="entry name" value="CLCR"/>
</dbReference>
<dbReference type="SUPFAM" id="SSF53300">
    <property type="entry name" value="vWA-like"/>
    <property type="match status" value="1"/>
</dbReference>
<evidence type="ECO:0000313" key="2">
    <source>
        <dbReference type="EMBL" id="HIR05456.1"/>
    </source>
</evidence>
<dbReference type="InterPro" id="IPR036465">
    <property type="entry name" value="vWFA_dom_sf"/>
</dbReference>
<dbReference type="PROSITE" id="PS50234">
    <property type="entry name" value="VWFA"/>
    <property type="match status" value="1"/>
</dbReference>
<dbReference type="PANTHER" id="PTHR10579">
    <property type="entry name" value="CALCIUM-ACTIVATED CHLORIDE CHANNEL REGULATOR"/>
    <property type="match status" value="1"/>
</dbReference>
<dbReference type="SMART" id="SM00327">
    <property type="entry name" value="VWA"/>
    <property type="match status" value="1"/>
</dbReference>
<comment type="caution">
    <text evidence="2">The sequence shown here is derived from an EMBL/GenBank/DDBJ whole genome shotgun (WGS) entry which is preliminary data.</text>
</comment>
<feature type="domain" description="VWFA" evidence="1">
    <location>
        <begin position="39"/>
        <end position="217"/>
    </location>
</feature>
<evidence type="ECO:0000259" key="1">
    <source>
        <dbReference type="PROSITE" id="PS50234"/>
    </source>
</evidence>
<dbReference type="PANTHER" id="PTHR10579:SF43">
    <property type="entry name" value="ZINC FINGER (C3HC4-TYPE RING FINGER) FAMILY PROTEIN"/>
    <property type="match status" value="1"/>
</dbReference>
<dbReference type="EMBL" id="DVGC01000030">
    <property type="protein sequence ID" value="HIR05456.1"/>
    <property type="molecule type" value="Genomic_DNA"/>
</dbReference>
<organism evidence="2 3">
    <name type="scientific">Candidatus Copromonas faecavium</name>
    <name type="common">nom. illeg.</name>
    <dbReference type="NCBI Taxonomy" id="2840740"/>
    <lineage>
        <taxon>Bacteria</taxon>
        <taxon>Bacillati</taxon>
        <taxon>Bacillota</taxon>
        <taxon>Clostridia</taxon>
        <taxon>Lachnospirales</taxon>
        <taxon>Lachnospiraceae</taxon>
        <taxon>Candidatus Copromonas (nom. illeg.)</taxon>
    </lineage>
</organism>
<reference evidence="2" key="2">
    <citation type="journal article" date="2021" name="PeerJ">
        <title>Extensive microbial diversity within the chicken gut microbiome revealed by metagenomics and culture.</title>
        <authorList>
            <person name="Gilroy R."/>
            <person name="Ravi A."/>
            <person name="Getino M."/>
            <person name="Pursley I."/>
            <person name="Horton D.L."/>
            <person name="Alikhan N.F."/>
            <person name="Baker D."/>
            <person name="Gharbi K."/>
            <person name="Hall N."/>
            <person name="Watson M."/>
            <person name="Adriaenssens E.M."/>
            <person name="Foster-Nyarko E."/>
            <person name="Jarju S."/>
            <person name="Secka A."/>
            <person name="Antonio M."/>
            <person name="Oren A."/>
            <person name="Chaudhuri R.R."/>
            <person name="La Ragione R."/>
            <person name="Hildebrand F."/>
            <person name="Pallen M.J."/>
        </authorList>
    </citation>
    <scope>NUCLEOTIDE SEQUENCE</scope>
    <source>
        <strain evidence="2">CHK180-2868</strain>
    </source>
</reference>
<protein>
    <submittedName>
        <fullName evidence="2">VWA domain-containing protein</fullName>
    </submittedName>
</protein>
<evidence type="ECO:0000313" key="3">
    <source>
        <dbReference type="Proteomes" id="UP000824250"/>
    </source>
</evidence>
<sequence>MGITNSNKQIDVTQIDCEGTLRVTLALAAAPDISSNPTDIVLVLDRSGSMAGSPLTNMKAGAKTFIDIIDEATDGAEDGNIGSGSHIGIVSFSDTAVADTQLITSVSDLKAAADALTAGGSTNHADAFAKAVQLFDPASTNAKVIVMFTDGKTTAGIPPAPVAAAARAAGIVIYCIGLIGADGIDAAVLNDWATDPDASHVAVTPDDAELEELFADLAANISKPGATNIVIDEIVNADFSIICVIPPSKGTAMMIDSSTLQWKIAELGVSGNEGASLEFCVKHVGQSGGTKSVNKSVTYSDTEGNAVTFPEPSVQVDCGIVINPEECPEPAVFTINGCQDSLEVDLGNTYLESQGRIVQMNVTVKNVCPNRRVALAVNLTEVDSQGNEYPRGLKTITIPAHHYPSCRDVQVKGIKFILPEDLNVSRGASCQMCSDRNLKARVFANNIDTDFQCRNMVAVTI</sequence>
<gene>
    <name evidence="2" type="ORF">IAB28_05765</name>
</gene>
<proteinExistence type="predicted"/>
<dbReference type="AlphaFoldDB" id="A0A9D1A4A1"/>
<dbReference type="Proteomes" id="UP000824250">
    <property type="component" value="Unassembled WGS sequence"/>
</dbReference>
<dbReference type="Pfam" id="PF00092">
    <property type="entry name" value="VWA"/>
    <property type="match status" value="1"/>
</dbReference>